<keyword evidence="7" id="KW-0479">Metal-binding</keyword>
<reference evidence="10" key="1">
    <citation type="journal article" date="2018" name="Mol. Phylogenet. Evol.">
        <title>Enlarged and highly repetitive plastome of Lagarostrobos and plastid phylogenomics of Podocarpaceae.</title>
        <authorList>
            <person name="Sudianto E."/>
            <person name="Wu C.-S."/>
            <person name="Leonhard L."/>
            <person name="Martine W.F."/>
            <person name="Chaw S.-M."/>
        </authorList>
    </citation>
    <scope>NUCLEOTIDE SEQUENCE</scope>
</reference>
<feature type="binding site" evidence="7">
    <location>
        <position position="74"/>
    </location>
    <ligand>
        <name>Zn(2+)</name>
        <dbReference type="ChEBI" id="CHEBI:29105"/>
    </ligand>
</feature>
<organism evidence="10">
    <name type="scientific">Lagarostrobos franklinii</name>
    <name type="common">Huon pine</name>
    <name type="synonym">Dacrydium franklinii</name>
    <dbReference type="NCBI Taxonomy" id="56892"/>
    <lineage>
        <taxon>Eukaryota</taxon>
        <taxon>Viridiplantae</taxon>
        <taxon>Streptophyta</taxon>
        <taxon>Embryophyta</taxon>
        <taxon>Tracheophyta</taxon>
        <taxon>Spermatophyta</taxon>
        <taxon>Pinopsida</taxon>
        <taxon>Pinidae</taxon>
        <taxon>Conifers II</taxon>
        <taxon>Araucariales</taxon>
        <taxon>Podocarpaceae</taxon>
        <taxon>Lagarostrobos</taxon>
    </lineage>
</organism>
<dbReference type="GO" id="GO:0016743">
    <property type="term" value="F:carboxyl- or carbamoyltransferase activity"/>
    <property type="evidence" value="ECO:0007669"/>
    <property type="project" value="UniProtKB-UniRule"/>
</dbReference>
<evidence type="ECO:0000256" key="3">
    <source>
        <dbReference type="ARBA" id="ARBA00022741"/>
    </source>
</evidence>
<evidence type="ECO:0000256" key="6">
    <source>
        <dbReference type="ARBA" id="ARBA00022840"/>
    </source>
</evidence>
<comment type="subcellular location">
    <subcellularLocation>
        <location evidence="7">Plastid</location>
        <location evidence="7">Chloroplast stroma</location>
    </subcellularLocation>
</comment>
<comment type="similarity">
    <text evidence="7">Belongs to the AccD/PCCB family.</text>
</comment>
<feature type="zinc finger region" description="C4-type" evidence="7">
    <location>
        <begin position="55"/>
        <end position="77"/>
    </location>
</feature>
<dbReference type="GO" id="GO:0008270">
    <property type="term" value="F:zinc ion binding"/>
    <property type="evidence" value="ECO:0007669"/>
    <property type="project" value="UniProtKB-UniRule"/>
</dbReference>
<comment type="subunit">
    <text evidence="1">Acetyl-CoA carboxylase is a heterohexamer composed of biotin carboxyl carrier protein, biotin carboxylase and 2 subunits each of ACCase subunit alpha and ACCase plastid-coded subunit beta (accD).</text>
</comment>
<keyword evidence="2 7" id="KW-0808">Transferase</keyword>
<comment type="subunit">
    <text evidence="7">Acetyl-CoA carboxylase is a heterohexamer composed of biotin carboxyl carrier protein, biotin carboxylase and two subunits each of ACCase subunit alpha and ACCase plastid-coded subunit beta (accD).</text>
</comment>
<dbReference type="InterPro" id="IPR000438">
    <property type="entry name" value="Acetyl_CoA_COase_Trfase_b_su"/>
</dbReference>
<gene>
    <name evidence="7 10" type="primary">accD</name>
</gene>
<evidence type="ECO:0000256" key="7">
    <source>
        <dbReference type="HAMAP-Rule" id="MF_01395"/>
    </source>
</evidence>
<feature type="domain" description="CoA carboxyltransferase N-terminal" evidence="9">
    <location>
        <begin position="607"/>
        <end position="857"/>
    </location>
</feature>
<dbReference type="GO" id="GO:0006633">
    <property type="term" value="P:fatty acid biosynthetic process"/>
    <property type="evidence" value="ECO:0007669"/>
    <property type="project" value="UniProtKB-KW"/>
</dbReference>
<dbReference type="InterPro" id="IPR011762">
    <property type="entry name" value="COA_CT_N"/>
</dbReference>
<dbReference type="UniPathway" id="UPA00655">
    <property type="reaction ID" value="UER00711"/>
</dbReference>
<keyword evidence="7" id="KW-0275">Fatty acid biosynthesis</keyword>
<dbReference type="PANTHER" id="PTHR42995">
    <property type="entry name" value="ACETYL-COENZYME A CARBOXYLASE CARBOXYL TRANSFERASE SUBUNIT BETA, CHLOROPLASTIC"/>
    <property type="match status" value="1"/>
</dbReference>
<comment type="cofactor">
    <cofactor evidence="7">
        <name>Zn(2+)</name>
        <dbReference type="ChEBI" id="CHEBI:29105"/>
    </cofactor>
    <text evidence="7">Binds 1 zinc ion per subunit.</text>
</comment>
<dbReference type="HAMAP" id="MF_01395">
    <property type="entry name" value="AcetylCoA_CT_beta"/>
    <property type="match status" value="1"/>
</dbReference>
<evidence type="ECO:0000259" key="9">
    <source>
        <dbReference type="PROSITE" id="PS50980"/>
    </source>
</evidence>
<evidence type="ECO:0000313" key="10">
    <source>
        <dbReference type="EMBL" id="BBF90888.1"/>
    </source>
</evidence>
<name>A0A3Q9WT86_LAGFR</name>
<accession>A0A3Q9WT86</accession>
<feature type="binding site" evidence="7">
    <location>
        <position position="58"/>
    </location>
    <ligand>
        <name>Zn(2+)</name>
        <dbReference type="ChEBI" id="CHEBI:29105"/>
    </ligand>
</feature>
<dbReference type="GO" id="GO:0009317">
    <property type="term" value="C:acetyl-CoA carboxylase complex"/>
    <property type="evidence" value="ECO:0007669"/>
    <property type="project" value="InterPro"/>
</dbReference>
<dbReference type="AlphaFoldDB" id="A0A3Q9WT86"/>
<dbReference type="EMBL" id="MW470983">
    <property type="protein sequence ID" value="QYB21709.1"/>
    <property type="molecule type" value="Genomic_DNA"/>
</dbReference>
<keyword evidence="10" id="KW-0150">Chloroplast</keyword>
<dbReference type="Gene3D" id="3.90.226.10">
    <property type="entry name" value="2-enoyl-CoA Hydratase, Chain A, domain 1"/>
    <property type="match status" value="2"/>
</dbReference>
<dbReference type="InterPro" id="IPR029045">
    <property type="entry name" value="ClpP/crotonase-like_dom_sf"/>
</dbReference>
<sequence>MTLREWHEERRRINRVIENLTEKANHLAIVKEGNKNAEHPQLIDNERLRQLWAQCDNCYNMQYRKYLRQNMTICQYCGFPMQMSSSDRIELLVDPGTWFPMDENMCTIDVFSEFENLQTEEKMEIPWQRNQKNSKILIDYSYNLCIYYSFLFDNFLPRIELLLQIKPHFEEGQIEQFIRKRIEEIIDKIRKEEPPINDLMQDIDHIATFIQVIICGEIPQYDIIFQYFIQYAKMMEDDAYEAIVYLLCSGYRRKHVVHMLDRLSVVYLGRIALVFALSCFEWHISILENIDPESLQVQSFKDELEEILLYEKLLATDILFTDVKDNQTQLPMDQIYENTEEEVPEEPFSDDTEEEVPENTFCKQYWDDRLRRVKEFLESFSEDTYFSSEDTEEELLKCFSSKDTEEEVPEEPFSEYTKKDPFSEYTKEDPFSEYTKEDPFSEYTKEDPFSEYTKKDPFYAYTKKDPFSEYTKEYPFSEYTYFSSEYTKEEVLKCFSSKDTEEEVPEEPFSEYTKEDPFSEYTKEDPFYEHTYFSSEDTKEEVPKDPFSEKFWDNDTLCKVKKFLEPFSEDTEEEVTEEPFSEDTEEEVTEYFSSEDTEEEVPEDPFSEYTEEEVTEDPFSEQFLEEYNVLPCEEQARERKLALESQKLGEEEEKEEGELDIEEKPYMEHITSYQIDTGLTDAIQTGIGRLNGIPIAIGVMDFQFMGGSMGSVVGEKMTRLIEYATKKSLPLITVCASGGARMQEGSFSLMQMGKIASALNIYQRKKKLFYISILTSPTTGGVTASFGMLPNITIAEPKAYIAFAGRRVIEQTLNLTIEDEDFQTAEYLFHHGLFDQIVPRSILKGVLSDILKLYKFC</sequence>
<geneLocation type="chloroplast" evidence="10"/>
<evidence type="ECO:0000256" key="5">
    <source>
        <dbReference type="ARBA" id="ARBA00022833"/>
    </source>
</evidence>
<evidence type="ECO:0000313" key="11">
    <source>
        <dbReference type="EMBL" id="QYB21709.1"/>
    </source>
</evidence>
<dbReference type="GO" id="GO:0005524">
    <property type="term" value="F:ATP binding"/>
    <property type="evidence" value="ECO:0007669"/>
    <property type="project" value="UniProtKB-KW"/>
</dbReference>
<keyword evidence="7" id="KW-0443">Lipid metabolism</keyword>
<keyword evidence="7" id="KW-0276">Fatty acid metabolism</keyword>
<keyword evidence="4 7" id="KW-0863">Zinc-finger</keyword>
<dbReference type="PANTHER" id="PTHR42995:SF5">
    <property type="entry name" value="ACETYL-COENZYME A CARBOXYLASE CARBOXYL TRANSFERASE SUBUNIT BETA, CHLOROPLASTIC"/>
    <property type="match status" value="1"/>
</dbReference>
<proteinExistence type="inferred from homology"/>
<keyword evidence="7" id="KW-0444">Lipid biosynthesis</keyword>
<reference evidence="11" key="3">
    <citation type="submission" date="2021-01" db="EMBL/GenBank/DDBJ databases">
        <authorList>
            <person name="Stull G."/>
            <person name="Qu X.-J."/>
            <person name="Parins-Fukuchi C."/>
            <person name="Yang Y.-Y."/>
            <person name="Yang J.-B."/>
            <person name="Yang Z.-Y."/>
            <person name="Hu Y."/>
            <person name="Ma H."/>
            <person name="Soltis P."/>
            <person name="Soltis D."/>
            <person name="Li D.-Z."/>
            <person name="Smith S."/>
            <person name="Yi T.-S."/>
        </authorList>
    </citation>
    <scope>NUCLEOTIDE SEQUENCE</scope>
</reference>
<dbReference type="InterPro" id="IPR034733">
    <property type="entry name" value="AcCoA_carboxyl_beta"/>
</dbReference>
<protein>
    <recommendedName>
        <fullName evidence="7">Acetyl-coenzyme A carboxylase carboxyl transferase subunit beta, chloroplastic</fullName>
        <shortName evidence="7">ACCase subunit beta</shortName>
        <shortName evidence="7">Acetyl-CoA carboxylase carboxyltransferase subunit beta</shortName>
        <ecNumber evidence="7">2.1.3.15</ecNumber>
    </recommendedName>
</protein>
<keyword evidence="10" id="KW-0934">Plastid</keyword>
<dbReference type="GO" id="GO:2001295">
    <property type="term" value="P:malonyl-CoA biosynthetic process"/>
    <property type="evidence" value="ECO:0007669"/>
    <property type="project" value="UniProtKB-UniRule"/>
</dbReference>
<keyword evidence="3 7" id="KW-0547">Nucleotide-binding</keyword>
<comment type="catalytic activity">
    <reaction evidence="7">
        <text>N(6)-carboxybiotinyl-L-lysyl-[protein] + acetyl-CoA = N(6)-biotinyl-L-lysyl-[protein] + malonyl-CoA</text>
        <dbReference type="Rhea" id="RHEA:54728"/>
        <dbReference type="Rhea" id="RHEA-COMP:10505"/>
        <dbReference type="Rhea" id="RHEA-COMP:10506"/>
        <dbReference type="ChEBI" id="CHEBI:57288"/>
        <dbReference type="ChEBI" id="CHEBI:57384"/>
        <dbReference type="ChEBI" id="CHEBI:83144"/>
        <dbReference type="ChEBI" id="CHEBI:83145"/>
        <dbReference type="EC" id="2.1.3.15"/>
    </reaction>
</comment>
<dbReference type="GO" id="GO:0003989">
    <property type="term" value="F:acetyl-CoA carboxylase activity"/>
    <property type="evidence" value="ECO:0007669"/>
    <property type="project" value="InterPro"/>
</dbReference>
<feature type="region of interest" description="Disordered" evidence="8">
    <location>
        <begin position="568"/>
        <end position="611"/>
    </location>
</feature>
<dbReference type="EC" id="2.1.3.15" evidence="7"/>
<dbReference type="PROSITE" id="PS50980">
    <property type="entry name" value="COA_CT_NTER"/>
    <property type="match status" value="1"/>
</dbReference>
<feature type="binding site" evidence="7">
    <location>
        <position position="77"/>
    </location>
    <ligand>
        <name>Zn(2+)</name>
        <dbReference type="ChEBI" id="CHEBI:29105"/>
    </ligand>
</feature>
<feature type="binding site" evidence="7">
    <location>
        <position position="55"/>
    </location>
    <ligand>
        <name>Zn(2+)</name>
        <dbReference type="ChEBI" id="CHEBI:29105"/>
    </ligand>
</feature>
<evidence type="ECO:0000256" key="2">
    <source>
        <dbReference type="ARBA" id="ARBA00022679"/>
    </source>
</evidence>
<evidence type="ECO:0000256" key="1">
    <source>
        <dbReference type="ARBA" id="ARBA00011842"/>
    </source>
</evidence>
<dbReference type="SUPFAM" id="SSF52096">
    <property type="entry name" value="ClpP/crotonase"/>
    <property type="match status" value="2"/>
</dbReference>
<evidence type="ECO:0000256" key="4">
    <source>
        <dbReference type="ARBA" id="ARBA00022771"/>
    </source>
</evidence>
<reference evidence="11" key="2">
    <citation type="journal article" date="2021" name="Nat. Plants">
        <title>Gene duplications and phylogenomic conflict underlie major pulses of phenotypic evolution in gymnosperms.</title>
        <authorList>
            <person name="Stull G.W."/>
            <person name="Qu X.J."/>
            <person name="Parins-Fukuchi C."/>
            <person name="Yang Y.Y."/>
            <person name="Yang J.B."/>
            <person name="Yang Z.Y."/>
            <person name="Hu Y."/>
            <person name="Ma H."/>
            <person name="Soltis P.S."/>
            <person name="Soltis D.E."/>
            <person name="Li D.Z."/>
            <person name="Smith S.A."/>
            <person name="Yi T.S."/>
        </authorList>
    </citation>
    <scope>NUCLEOTIDE SEQUENCE</scope>
</reference>
<comment type="pathway">
    <text evidence="7">Lipid metabolism; malonyl-CoA biosynthesis; malonyl-CoA from acetyl-CoA: step 1/1.</text>
</comment>
<evidence type="ECO:0000256" key="8">
    <source>
        <dbReference type="SAM" id="MobiDB-lite"/>
    </source>
</evidence>
<comment type="function">
    <text evidence="7">Component of the acetyl coenzyme A carboxylase (ACC) complex. Biotin carboxylase (BC) catalyzes the carboxylation of biotin on its carrier protein (BCCP) and then the CO(2) group is transferred by the transcarboxylase to acetyl-CoA to form malonyl-CoA.</text>
</comment>
<keyword evidence="5 7" id="KW-0862">Zinc</keyword>
<dbReference type="Pfam" id="PF01039">
    <property type="entry name" value="Carboxyl_trans"/>
    <property type="match status" value="1"/>
</dbReference>
<dbReference type="GO" id="GO:0009570">
    <property type="term" value="C:chloroplast stroma"/>
    <property type="evidence" value="ECO:0007669"/>
    <property type="project" value="UniProtKB-SubCell"/>
</dbReference>
<feature type="region of interest" description="Disordered" evidence="8">
    <location>
        <begin position="423"/>
        <end position="448"/>
    </location>
</feature>
<dbReference type="EMBL" id="AP018901">
    <property type="protein sequence ID" value="BBF90888.1"/>
    <property type="molecule type" value="Genomic_DNA"/>
</dbReference>
<dbReference type="PRINTS" id="PR01070">
    <property type="entry name" value="ACCCTRFRASEB"/>
</dbReference>
<keyword evidence="6 7" id="KW-0067">ATP-binding</keyword>